<dbReference type="EMBL" id="JBHTJL010000016">
    <property type="protein sequence ID" value="MFD1063843.1"/>
    <property type="molecule type" value="Genomic_DNA"/>
</dbReference>
<keyword evidence="4 12" id="KW-0812">Transmembrane</keyword>
<dbReference type="InterPro" id="IPR027359">
    <property type="entry name" value="Volt_channel_dom_sf"/>
</dbReference>
<dbReference type="Gene3D" id="1.20.120.350">
    <property type="entry name" value="Voltage-gated potassium channels. Chain C"/>
    <property type="match status" value="1"/>
</dbReference>
<keyword evidence="11" id="KW-0407">Ion channel</keyword>
<feature type="transmembrane region" description="Helical" evidence="12">
    <location>
        <begin position="137"/>
        <end position="158"/>
    </location>
</feature>
<name>A0ABW3N848_9FLAO</name>
<keyword evidence="8 12" id="KW-1133">Transmembrane helix</keyword>
<dbReference type="Gene3D" id="1.10.287.70">
    <property type="match status" value="1"/>
</dbReference>
<gene>
    <name evidence="14" type="ORF">ACFQ1Q_11360</name>
</gene>
<dbReference type="InterPro" id="IPR028325">
    <property type="entry name" value="VG_K_chnl"/>
</dbReference>
<keyword evidence="3" id="KW-0633">Potassium transport</keyword>
<evidence type="ECO:0000256" key="8">
    <source>
        <dbReference type="ARBA" id="ARBA00022989"/>
    </source>
</evidence>
<keyword evidence="7" id="KW-0630">Potassium</keyword>
<dbReference type="Proteomes" id="UP001597013">
    <property type="component" value="Unassembled WGS sequence"/>
</dbReference>
<evidence type="ECO:0000259" key="13">
    <source>
        <dbReference type="Pfam" id="PF00520"/>
    </source>
</evidence>
<evidence type="ECO:0000256" key="12">
    <source>
        <dbReference type="SAM" id="Phobius"/>
    </source>
</evidence>
<accession>A0ABW3N848</accession>
<dbReference type="RefSeq" id="WP_386131442.1">
    <property type="nucleotide sequence ID" value="NZ_JBHTJL010000016.1"/>
</dbReference>
<keyword evidence="6" id="KW-0851">Voltage-gated channel</keyword>
<protein>
    <submittedName>
        <fullName evidence="14">Ion transporter</fullName>
    </submittedName>
</protein>
<evidence type="ECO:0000256" key="4">
    <source>
        <dbReference type="ARBA" id="ARBA00022692"/>
    </source>
</evidence>
<evidence type="ECO:0000313" key="14">
    <source>
        <dbReference type="EMBL" id="MFD1063843.1"/>
    </source>
</evidence>
<dbReference type="PRINTS" id="PR00169">
    <property type="entry name" value="KCHANNEL"/>
</dbReference>
<feature type="transmembrane region" description="Helical" evidence="12">
    <location>
        <begin position="198"/>
        <end position="219"/>
    </location>
</feature>
<comment type="caution">
    <text evidence="14">The sequence shown here is derived from an EMBL/GenBank/DDBJ whole genome shotgun (WGS) entry which is preliminary data.</text>
</comment>
<sequence length="247" mass="28723">MKKIIDGRDTTLGRAFDIFIQILIIFSIITFSIETLPDLKPHTREILHSIEVICVIIFTAEYLARIYIADKKLKFIFSFFGLIDFFAILPFYLTFGLDLRSLRIFRLLRLFRLLKLVRYNRAMQHFGRAMIVAKEQIILFMSITLILIYFAATGIYYFEHEAQPEKFASIFDSLWWSIVTLTTVGYGDVYPVTMGGRLFTFFILLIGLGIVAIPTGIISSSMTKVFNEKHQELKESGEYDELFEEEE</sequence>
<dbReference type="Pfam" id="PF00520">
    <property type="entry name" value="Ion_trans"/>
    <property type="match status" value="1"/>
</dbReference>
<feature type="transmembrane region" description="Helical" evidence="12">
    <location>
        <begin position="75"/>
        <end position="95"/>
    </location>
</feature>
<evidence type="ECO:0000256" key="1">
    <source>
        <dbReference type="ARBA" id="ARBA00004141"/>
    </source>
</evidence>
<comment type="subcellular location">
    <subcellularLocation>
        <location evidence="1">Membrane</location>
        <topology evidence="1">Multi-pass membrane protein</topology>
    </subcellularLocation>
</comment>
<organism evidence="14 15">
    <name type="scientific">Winogradskyella litorisediminis</name>
    <dbReference type="NCBI Taxonomy" id="1156618"/>
    <lineage>
        <taxon>Bacteria</taxon>
        <taxon>Pseudomonadati</taxon>
        <taxon>Bacteroidota</taxon>
        <taxon>Flavobacteriia</taxon>
        <taxon>Flavobacteriales</taxon>
        <taxon>Flavobacteriaceae</taxon>
        <taxon>Winogradskyella</taxon>
    </lineage>
</organism>
<evidence type="ECO:0000313" key="15">
    <source>
        <dbReference type="Proteomes" id="UP001597013"/>
    </source>
</evidence>
<evidence type="ECO:0000256" key="11">
    <source>
        <dbReference type="ARBA" id="ARBA00023303"/>
    </source>
</evidence>
<keyword evidence="5" id="KW-0631">Potassium channel</keyword>
<dbReference type="InterPro" id="IPR005821">
    <property type="entry name" value="Ion_trans_dom"/>
</dbReference>
<evidence type="ECO:0000256" key="10">
    <source>
        <dbReference type="ARBA" id="ARBA00023136"/>
    </source>
</evidence>
<keyword evidence="15" id="KW-1185">Reference proteome</keyword>
<keyword evidence="2" id="KW-0813">Transport</keyword>
<evidence type="ECO:0000256" key="6">
    <source>
        <dbReference type="ARBA" id="ARBA00022882"/>
    </source>
</evidence>
<evidence type="ECO:0000256" key="3">
    <source>
        <dbReference type="ARBA" id="ARBA00022538"/>
    </source>
</evidence>
<feature type="transmembrane region" description="Helical" evidence="12">
    <location>
        <begin position="12"/>
        <end position="33"/>
    </location>
</feature>
<evidence type="ECO:0000256" key="2">
    <source>
        <dbReference type="ARBA" id="ARBA00022448"/>
    </source>
</evidence>
<feature type="transmembrane region" description="Helical" evidence="12">
    <location>
        <begin position="45"/>
        <end position="63"/>
    </location>
</feature>
<keyword evidence="10 12" id="KW-0472">Membrane</keyword>
<reference evidence="15" key="1">
    <citation type="journal article" date="2019" name="Int. J. Syst. Evol. Microbiol.">
        <title>The Global Catalogue of Microorganisms (GCM) 10K type strain sequencing project: providing services to taxonomists for standard genome sequencing and annotation.</title>
        <authorList>
            <consortium name="The Broad Institute Genomics Platform"/>
            <consortium name="The Broad Institute Genome Sequencing Center for Infectious Disease"/>
            <person name="Wu L."/>
            <person name="Ma J."/>
        </authorList>
    </citation>
    <scope>NUCLEOTIDE SEQUENCE [LARGE SCALE GENOMIC DNA]</scope>
    <source>
        <strain evidence="15">CCUG 62215</strain>
    </source>
</reference>
<proteinExistence type="predicted"/>
<dbReference type="SUPFAM" id="SSF81324">
    <property type="entry name" value="Voltage-gated potassium channels"/>
    <property type="match status" value="1"/>
</dbReference>
<dbReference type="PANTHER" id="PTHR11537">
    <property type="entry name" value="VOLTAGE-GATED POTASSIUM CHANNEL"/>
    <property type="match status" value="1"/>
</dbReference>
<evidence type="ECO:0000256" key="7">
    <source>
        <dbReference type="ARBA" id="ARBA00022958"/>
    </source>
</evidence>
<dbReference type="PANTHER" id="PTHR11537:SF254">
    <property type="entry name" value="POTASSIUM VOLTAGE-GATED CHANNEL PROTEIN SHAB"/>
    <property type="match status" value="1"/>
</dbReference>
<evidence type="ECO:0000256" key="9">
    <source>
        <dbReference type="ARBA" id="ARBA00023065"/>
    </source>
</evidence>
<keyword evidence="9" id="KW-0406">Ion transport</keyword>
<feature type="domain" description="Ion transport" evidence="13">
    <location>
        <begin position="14"/>
        <end position="224"/>
    </location>
</feature>
<evidence type="ECO:0000256" key="5">
    <source>
        <dbReference type="ARBA" id="ARBA00022826"/>
    </source>
</evidence>